<sequence>MAGTNYLEWGMDVEEWEDDDSELPPPHLLVEEVRDHKCGFPVTYISFPCHPLEDGCHGDDDNDSDQIAKHCHPKPEETLAKRKTKLMSTIRLMVKAIIRLLMIAGLEASIQALAMARLDYHICSIYVKRWEHEDFEQSPLHLLFEGEN</sequence>
<evidence type="ECO:0000313" key="2">
    <source>
        <dbReference type="Proteomes" id="UP001314170"/>
    </source>
</evidence>
<dbReference type="EMBL" id="CAWUPB010000950">
    <property type="protein sequence ID" value="CAK7334683.1"/>
    <property type="molecule type" value="Genomic_DNA"/>
</dbReference>
<name>A0AAV1RGC6_9ROSI</name>
<comment type="caution">
    <text evidence="1">The sequence shown here is derived from an EMBL/GenBank/DDBJ whole genome shotgun (WGS) entry which is preliminary data.</text>
</comment>
<protein>
    <submittedName>
        <fullName evidence="1">Uncharacterized protein</fullName>
    </submittedName>
</protein>
<dbReference type="Proteomes" id="UP001314170">
    <property type="component" value="Unassembled WGS sequence"/>
</dbReference>
<accession>A0AAV1RGC6</accession>
<gene>
    <name evidence="1" type="ORF">DCAF_LOCUS10046</name>
</gene>
<keyword evidence="2" id="KW-1185">Reference proteome</keyword>
<proteinExistence type="predicted"/>
<evidence type="ECO:0000313" key="1">
    <source>
        <dbReference type="EMBL" id="CAK7334683.1"/>
    </source>
</evidence>
<reference evidence="1 2" key="1">
    <citation type="submission" date="2024-01" db="EMBL/GenBank/DDBJ databases">
        <authorList>
            <person name="Waweru B."/>
        </authorList>
    </citation>
    <scope>NUCLEOTIDE SEQUENCE [LARGE SCALE GENOMIC DNA]</scope>
</reference>
<organism evidence="1 2">
    <name type="scientific">Dovyalis caffra</name>
    <dbReference type="NCBI Taxonomy" id="77055"/>
    <lineage>
        <taxon>Eukaryota</taxon>
        <taxon>Viridiplantae</taxon>
        <taxon>Streptophyta</taxon>
        <taxon>Embryophyta</taxon>
        <taxon>Tracheophyta</taxon>
        <taxon>Spermatophyta</taxon>
        <taxon>Magnoliopsida</taxon>
        <taxon>eudicotyledons</taxon>
        <taxon>Gunneridae</taxon>
        <taxon>Pentapetalae</taxon>
        <taxon>rosids</taxon>
        <taxon>fabids</taxon>
        <taxon>Malpighiales</taxon>
        <taxon>Salicaceae</taxon>
        <taxon>Flacourtieae</taxon>
        <taxon>Dovyalis</taxon>
    </lineage>
</organism>
<dbReference type="AlphaFoldDB" id="A0AAV1RGC6"/>